<evidence type="ECO:0000259" key="2">
    <source>
        <dbReference type="PROSITE" id="PS50112"/>
    </source>
</evidence>
<dbReference type="Pfam" id="PF00990">
    <property type="entry name" value="GGDEF"/>
    <property type="match status" value="1"/>
</dbReference>
<accession>A0A1F6TIL6</accession>
<dbReference type="SMART" id="SM00267">
    <property type="entry name" value="GGDEF"/>
    <property type="match status" value="1"/>
</dbReference>
<dbReference type="InterPro" id="IPR035919">
    <property type="entry name" value="EAL_sf"/>
</dbReference>
<dbReference type="InterPro" id="IPR000700">
    <property type="entry name" value="PAS-assoc_C"/>
</dbReference>
<feature type="domain" description="GGDEF" evidence="5">
    <location>
        <begin position="513"/>
        <end position="644"/>
    </location>
</feature>
<dbReference type="Pfam" id="PF08447">
    <property type="entry name" value="PAS_3"/>
    <property type="match status" value="1"/>
</dbReference>
<evidence type="ECO:0000259" key="4">
    <source>
        <dbReference type="PROSITE" id="PS50883"/>
    </source>
</evidence>
<evidence type="ECO:0000259" key="3">
    <source>
        <dbReference type="PROSITE" id="PS50113"/>
    </source>
</evidence>
<dbReference type="Gene3D" id="3.30.450.20">
    <property type="entry name" value="PAS domain"/>
    <property type="match status" value="1"/>
</dbReference>
<keyword evidence="1" id="KW-1133">Transmembrane helix</keyword>
<evidence type="ECO:0000256" key="1">
    <source>
        <dbReference type="SAM" id="Phobius"/>
    </source>
</evidence>
<dbReference type="SMART" id="SM00052">
    <property type="entry name" value="EAL"/>
    <property type="match status" value="1"/>
</dbReference>
<dbReference type="Gene3D" id="3.20.20.450">
    <property type="entry name" value="EAL domain"/>
    <property type="match status" value="1"/>
</dbReference>
<dbReference type="PANTHER" id="PTHR44757:SF2">
    <property type="entry name" value="BIOFILM ARCHITECTURE MAINTENANCE PROTEIN MBAA"/>
    <property type="match status" value="1"/>
</dbReference>
<dbReference type="SMART" id="SM00091">
    <property type="entry name" value="PAS"/>
    <property type="match status" value="1"/>
</dbReference>
<organism evidence="6 7">
    <name type="scientific">Candidatus Muproteobacteria bacterium RBG_16_65_31</name>
    <dbReference type="NCBI Taxonomy" id="1817759"/>
    <lineage>
        <taxon>Bacteria</taxon>
        <taxon>Pseudomonadati</taxon>
        <taxon>Pseudomonadota</taxon>
        <taxon>Candidatus Muproteobacteria</taxon>
    </lineage>
</organism>
<dbReference type="AlphaFoldDB" id="A0A1F6TIL6"/>
<dbReference type="Pfam" id="PF12849">
    <property type="entry name" value="PBP_like_2"/>
    <property type="match status" value="1"/>
</dbReference>
<evidence type="ECO:0000313" key="6">
    <source>
        <dbReference type="EMBL" id="OGI44964.1"/>
    </source>
</evidence>
<dbReference type="SUPFAM" id="SSF141868">
    <property type="entry name" value="EAL domain-like"/>
    <property type="match status" value="1"/>
</dbReference>
<dbReference type="SUPFAM" id="SSF55785">
    <property type="entry name" value="PYP-like sensor domain (PAS domain)"/>
    <property type="match status" value="1"/>
</dbReference>
<gene>
    <name evidence="6" type="ORF">A2V92_06845</name>
</gene>
<dbReference type="PANTHER" id="PTHR44757">
    <property type="entry name" value="DIGUANYLATE CYCLASE DGCP"/>
    <property type="match status" value="1"/>
</dbReference>
<evidence type="ECO:0008006" key="8">
    <source>
        <dbReference type="Google" id="ProtNLM"/>
    </source>
</evidence>
<dbReference type="InterPro" id="IPR043128">
    <property type="entry name" value="Rev_trsase/Diguanyl_cyclase"/>
</dbReference>
<dbReference type="InterPro" id="IPR035965">
    <property type="entry name" value="PAS-like_dom_sf"/>
</dbReference>
<dbReference type="EMBL" id="MFST01000029">
    <property type="protein sequence ID" value="OGI44964.1"/>
    <property type="molecule type" value="Genomic_DNA"/>
</dbReference>
<dbReference type="InterPro" id="IPR001633">
    <property type="entry name" value="EAL_dom"/>
</dbReference>
<dbReference type="PROSITE" id="PS50883">
    <property type="entry name" value="EAL"/>
    <property type="match status" value="1"/>
</dbReference>
<dbReference type="Gene3D" id="3.40.190.10">
    <property type="entry name" value="Periplasmic binding protein-like II"/>
    <property type="match status" value="2"/>
</dbReference>
<dbReference type="CDD" id="cd01949">
    <property type="entry name" value="GGDEF"/>
    <property type="match status" value="1"/>
</dbReference>
<dbReference type="PROSITE" id="PS50887">
    <property type="entry name" value="GGDEF"/>
    <property type="match status" value="1"/>
</dbReference>
<dbReference type="InterPro" id="IPR029787">
    <property type="entry name" value="Nucleotide_cyclase"/>
</dbReference>
<evidence type="ECO:0000259" key="5">
    <source>
        <dbReference type="PROSITE" id="PS50887"/>
    </source>
</evidence>
<feature type="domain" description="PAC" evidence="3">
    <location>
        <begin position="425"/>
        <end position="481"/>
    </location>
</feature>
<dbReference type="InterPro" id="IPR013655">
    <property type="entry name" value="PAS_fold_3"/>
</dbReference>
<dbReference type="PROSITE" id="PS50113">
    <property type="entry name" value="PAC"/>
    <property type="match status" value="1"/>
</dbReference>
<feature type="transmembrane region" description="Helical" evidence="1">
    <location>
        <begin position="310"/>
        <end position="334"/>
    </location>
</feature>
<feature type="domain" description="PAS" evidence="2">
    <location>
        <begin position="347"/>
        <end position="421"/>
    </location>
</feature>
<dbReference type="Pfam" id="PF00563">
    <property type="entry name" value="EAL"/>
    <property type="match status" value="1"/>
</dbReference>
<dbReference type="CDD" id="cd05466">
    <property type="entry name" value="PBP2_LTTR_substrate"/>
    <property type="match status" value="1"/>
</dbReference>
<dbReference type="CDD" id="cd00130">
    <property type="entry name" value="PAS"/>
    <property type="match status" value="1"/>
</dbReference>
<dbReference type="NCBIfam" id="TIGR00229">
    <property type="entry name" value="sensory_box"/>
    <property type="match status" value="1"/>
</dbReference>
<dbReference type="PROSITE" id="PS50112">
    <property type="entry name" value="PAS"/>
    <property type="match status" value="1"/>
</dbReference>
<proteinExistence type="predicted"/>
<sequence>MHDHACNLRTTARGVPPPIRARLRAGVLGAALLCLGAAPAGDKSTLRLAAATTVAETGLIEELARDFQARRPDIRVEVSVLGALATLTEARQGRADLVITHHPPSEKLFGDEGYGVLRTEIMYDEWAILGPPKDPAGVAGVADPGAALRRLAERRAPFLAAAPQSGTHKKMAELFELAGVKTGWRGFETTDIGAAATLQQAAQFESYTFANMGTYLANRDTVGRDIVPLYRDHPALRNTYSAIVVSRKRVPGARQELAERFLDYLVSDEAQTLIRDYGEKRFGAQLFIPVAHLDEGLRARRAGAELNRKILTINVLVALLAALAAASVVAFRLMQRARHAERERRLSEERFALAVSGTNDGIWDWNLDTGEVYYSPRFKEMLGYRADDPAVAADINTWRNHIHPADRERAPELLENYLHGRDGIFSVEHRLLTETGDMPWVQLRGRAQRDEAEGAAGRPRRMSGSMTDITERKLQETALAHAALHDTLTGLPNRTLLYERLNQALMTARRDNSPLAVVMLDIDNFKDINEGFGHPSGDLILQQVATRLASGRPRSHTVARLGGDTYVLLAPDIAEKDVKQQVREVNKALEPPFELEGHTIAVKASAGIALFPQHGEDAVLLIQRAEVALHRARRENTGYAVYDVDRDQGSQRYFAFDAELKQAVAHDELVLHYQPIMTLRTGYITAVEALLRWRHPKHGLIAPDAFIPRAEHMGLMDIPTLWVLEQALGQCAAWAETGHPLTVAVNISAGSLQDQRLPDRIAALLQKTGVPPNRLEIEITESAIMIDPARAKETLERLRAMKLALVIDDFGTGYASLGYLKELPVDKIKLDKSFVTNMLNDDSDVEIVRAATLLAHKLGLKVIAEGVESDEVLKLLSKLGCDQAQGHYLSPPLAETELVKWLDASGWEDADARGSPAHHPTSQ</sequence>
<comment type="caution">
    <text evidence="6">The sequence shown here is derived from an EMBL/GenBank/DDBJ whole genome shotgun (WGS) entry which is preliminary data.</text>
</comment>
<dbReference type="CDD" id="cd01948">
    <property type="entry name" value="EAL"/>
    <property type="match status" value="1"/>
</dbReference>
<dbReference type="SUPFAM" id="SSF55073">
    <property type="entry name" value="Nucleotide cyclase"/>
    <property type="match status" value="1"/>
</dbReference>
<dbReference type="InterPro" id="IPR052155">
    <property type="entry name" value="Biofilm_reg_signaling"/>
</dbReference>
<name>A0A1F6TIL6_9PROT</name>
<protein>
    <recommendedName>
        <fullName evidence="8">Diguanylate cyclase</fullName>
    </recommendedName>
</protein>
<reference evidence="6 7" key="1">
    <citation type="journal article" date="2016" name="Nat. Commun.">
        <title>Thousands of microbial genomes shed light on interconnected biogeochemical processes in an aquifer system.</title>
        <authorList>
            <person name="Anantharaman K."/>
            <person name="Brown C.T."/>
            <person name="Hug L.A."/>
            <person name="Sharon I."/>
            <person name="Castelle C.J."/>
            <person name="Probst A.J."/>
            <person name="Thomas B.C."/>
            <person name="Singh A."/>
            <person name="Wilkins M.J."/>
            <person name="Karaoz U."/>
            <person name="Brodie E.L."/>
            <person name="Williams K.H."/>
            <person name="Hubbard S.S."/>
            <person name="Banfield J.F."/>
        </authorList>
    </citation>
    <scope>NUCLEOTIDE SEQUENCE [LARGE SCALE GENOMIC DNA]</scope>
</reference>
<feature type="domain" description="EAL" evidence="4">
    <location>
        <begin position="653"/>
        <end position="906"/>
    </location>
</feature>
<dbReference type="NCBIfam" id="TIGR00254">
    <property type="entry name" value="GGDEF"/>
    <property type="match status" value="1"/>
</dbReference>
<keyword evidence="1" id="KW-0472">Membrane</keyword>
<keyword evidence="1" id="KW-0812">Transmembrane</keyword>
<dbReference type="Proteomes" id="UP000179344">
    <property type="component" value="Unassembled WGS sequence"/>
</dbReference>
<dbReference type="InterPro" id="IPR000014">
    <property type="entry name" value="PAS"/>
</dbReference>
<dbReference type="Gene3D" id="3.30.70.270">
    <property type="match status" value="1"/>
</dbReference>
<dbReference type="SUPFAM" id="SSF53850">
    <property type="entry name" value="Periplasmic binding protein-like II"/>
    <property type="match status" value="1"/>
</dbReference>
<dbReference type="InterPro" id="IPR024370">
    <property type="entry name" value="PBP_domain"/>
</dbReference>
<evidence type="ECO:0000313" key="7">
    <source>
        <dbReference type="Proteomes" id="UP000179344"/>
    </source>
</evidence>
<dbReference type="InterPro" id="IPR000160">
    <property type="entry name" value="GGDEF_dom"/>
</dbReference>